<organism evidence="1">
    <name type="scientific">Nothobranchius furzeri</name>
    <name type="common">Turquoise killifish</name>
    <dbReference type="NCBI Taxonomy" id="105023"/>
    <lineage>
        <taxon>Eukaryota</taxon>
        <taxon>Metazoa</taxon>
        <taxon>Chordata</taxon>
        <taxon>Craniata</taxon>
        <taxon>Vertebrata</taxon>
        <taxon>Euteleostomi</taxon>
        <taxon>Actinopterygii</taxon>
        <taxon>Neopterygii</taxon>
        <taxon>Teleostei</taxon>
        <taxon>Neoteleostei</taxon>
        <taxon>Acanthomorphata</taxon>
        <taxon>Ovalentaria</taxon>
        <taxon>Atherinomorphae</taxon>
        <taxon>Cyprinodontiformes</taxon>
        <taxon>Nothobranchiidae</taxon>
        <taxon>Nothobranchius</taxon>
    </lineage>
</organism>
<reference evidence="1" key="2">
    <citation type="submission" date="2016-06" db="EMBL/GenBank/DDBJ databases">
        <title>The genome of a short-lived fish provides insights into sex chromosome evolution and the genetic control of aging.</title>
        <authorList>
            <person name="Reichwald K."/>
            <person name="Felder M."/>
            <person name="Petzold A."/>
            <person name="Koch P."/>
            <person name="Groth M."/>
            <person name="Platzer M."/>
        </authorList>
    </citation>
    <scope>NUCLEOTIDE SEQUENCE</scope>
    <source>
        <tissue evidence="1">Brain</tissue>
    </source>
</reference>
<protein>
    <submittedName>
        <fullName evidence="1">Uncharacterized protein</fullName>
    </submittedName>
</protein>
<feature type="non-terminal residue" evidence="1">
    <location>
        <position position="60"/>
    </location>
</feature>
<name>A0A1A8A4P8_NOTFU</name>
<feature type="non-terminal residue" evidence="1">
    <location>
        <position position="1"/>
    </location>
</feature>
<gene>
    <name evidence="1" type="primary">Nfu_g_1_013859</name>
</gene>
<sequence>RQGSPTCSMDEDLTIEASLIEAEEDVCDESAKDNVASTSTSSLAANQGFSPAQTLFLIHQ</sequence>
<dbReference type="EMBL" id="HADY01011594">
    <property type="protein sequence ID" value="SBP50079.1"/>
    <property type="molecule type" value="Transcribed_RNA"/>
</dbReference>
<evidence type="ECO:0000313" key="1">
    <source>
        <dbReference type="EMBL" id="SBP50079.1"/>
    </source>
</evidence>
<reference evidence="1" key="1">
    <citation type="submission" date="2016-05" db="EMBL/GenBank/DDBJ databases">
        <authorList>
            <person name="Lavstsen T."/>
            <person name="Jespersen J.S."/>
        </authorList>
    </citation>
    <scope>NUCLEOTIDE SEQUENCE</scope>
    <source>
        <tissue evidence="1">Brain</tissue>
    </source>
</reference>
<proteinExistence type="predicted"/>
<dbReference type="AlphaFoldDB" id="A0A1A8A4P8"/>
<accession>A0A1A8A4P8</accession>